<dbReference type="AlphaFoldDB" id="A0A7I4YE56"/>
<evidence type="ECO:0000313" key="2">
    <source>
        <dbReference type="Proteomes" id="UP000025227"/>
    </source>
</evidence>
<accession>A0A7I4YE56</accession>
<keyword evidence="1" id="KW-0472">Membrane</keyword>
<dbReference type="WBParaSite" id="HCON_00090750-00001">
    <property type="protein sequence ID" value="HCON_00090750-00001"/>
    <property type="gene ID" value="HCON_00090750"/>
</dbReference>
<name>A0A7I4YE56_HAECO</name>
<reference evidence="3" key="1">
    <citation type="submission" date="2020-12" db="UniProtKB">
        <authorList>
            <consortium name="WormBaseParasite"/>
        </authorList>
    </citation>
    <scope>IDENTIFICATION</scope>
    <source>
        <strain evidence="3">MHco3</strain>
    </source>
</reference>
<sequence length="149" mass="16867">YYQNGEDESDCSALKPERTTPIFTFVVVAIVIVAGACIAAIRPSVVVGGGYSVYDVVCYRKWYFNSPRPAPRRCPPSDFFSYYECCGDSDACCRRVRVELLIFLFVPLAVLTTVLCCCTIMAIFRRQKQPAANVAPQLSRDERECHYFY</sequence>
<dbReference type="OMA" id="DERECHY"/>
<evidence type="ECO:0000256" key="1">
    <source>
        <dbReference type="SAM" id="Phobius"/>
    </source>
</evidence>
<keyword evidence="2" id="KW-1185">Reference proteome</keyword>
<dbReference type="InterPro" id="IPR022559">
    <property type="entry name" value="SUP-1-like"/>
</dbReference>
<dbReference type="Pfam" id="PF10853">
    <property type="entry name" value="DUF2650"/>
    <property type="match status" value="1"/>
</dbReference>
<keyword evidence="1" id="KW-1133">Transmembrane helix</keyword>
<dbReference type="Proteomes" id="UP000025227">
    <property type="component" value="Unplaced"/>
</dbReference>
<feature type="transmembrane region" description="Helical" evidence="1">
    <location>
        <begin position="22"/>
        <end position="41"/>
    </location>
</feature>
<proteinExistence type="predicted"/>
<keyword evidence="1" id="KW-0812">Transmembrane</keyword>
<protein>
    <submittedName>
        <fullName evidence="3">Si:dkey-16l2.20</fullName>
    </submittedName>
</protein>
<feature type="transmembrane region" description="Helical" evidence="1">
    <location>
        <begin position="100"/>
        <end position="124"/>
    </location>
</feature>
<dbReference type="OrthoDB" id="5855515at2759"/>
<organism evidence="2 3">
    <name type="scientific">Haemonchus contortus</name>
    <name type="common">Barber pole worm</name>
    <dbReference type="NCBI Taxonomy" id="6289"/>
    <lineage>
        <taxon>Eukaryota</taxon>
        <taxon>Metazoa</taxon>
        <taxon>Ecdysozoa</taxon>
        <taxon>Nematoda</taxon>
        <taxon>Chromadorea</taxon>
        <taxon>Rhabditida</taxon>
        <taxon>Rhabditina</taxon>
        <taxon>Rhabditomorpha</taxon>
        <taxon>Strongyloidea</taxon>
        <taxon>Trichostrongylidae</taxon>
        <taxon>Haemonchus</taxon>
    </lineage>
</organism>
<evidence type="ECO:0000313" key="3">
    <source>
        <dbReference type="WBParaSite" id="HCON_00090750-00001"/>
    </source>
</evidence>